<evidence type="ECO:0000313" key="11">
    <source>
        <dbReference type="EMBL" id="KAF7823422.1"/>
    </source>
</evidence>
<dbReference type="FunFam" id="1.10.287.890:FF:000002">
    <property type="entry name" value="Adenylate isopentenyltransferase 5, chloroplastic"/>
    <property type="match status" value="1"/>
</dbReference>
<dbReference type="PANTHER" id="PTHR11088:SF59">
    <property type="entry name" value="ADENYLATE ISOPENTENYLTRANSFERASE"/>
    <property type="match status" value="1"/>
</dbReference>
<keyword evidence="12" id="KW-1185">Reference proteome</keyword>
<dbReference type="PANTHER" id="PTHR11088">
    <property type="entry name" value="TRNA DIMETHYLALLYLTRANSFERASE"/>
    <property type="match status" value="1"/>
</dbReference>
<evidence type="ECO:0000256" key="4">
    <source>
        <dbReference type="ARBA" id="ARBA00022741"/>
    </source>
</evidence>
<dbReference type="Gene3D" id="3.40.50.300">
    <property type="entry name" value="P-loop containing nucleotide triphosphate hydrolases"/>
    <property type="match status" value="1"/>
</dbReference>
<sequence length="328" mass="37323">MADPVHVCQTLSGKKKKVLVIMGSTGTGKSKLSISLASHFPSEIINSDKIQVYKGFDIVTNKVPSSERRGIPHHLLGVVDDASADFTSLDFCRHALGTLALAARNGNLPIIVGGSNNYLKTLIQDPDHEFRANYDCCFIWLDVSLPVLFNYISKRVDEMLEAGLLDEIREAFVPDADYTRGVRRAIGVLELDEYVRFERENNEASKEELLKASIRRTKENTHRLAEAQREKILKLRNELGWEINKIDATQVFEAMEKGEEHEKLWEEIVFKPSFDIVKLFLEKPYKKNYGGHENEGRRRIGSGGEKRWKRDSCYGIEIKGQFCPCHHS</sequence>
<comment type="similarity">
    <text evidence="1">Belongs to the IPP transferase family.</text>
</comment>
<proteinExistence type="inferred from homology"/>
<comment type="caution">
    <text evidence="11">The sequence shown here is derived from an EMBL/GenBank/DDBJ whole genome shotgun (WGS) entry which is preliminary data.</text>
</comment>
<comment type="catalytic activity">
    <reaction evidence="7">
        <text>dimethylallyl diphosphate + ATP = N(6)-(dimethylallyl)adenosine 5'-triphosphate + diphosphate</text>
        <dbReference type="Rhea" id="RHEA:36331"/>
        <dbReference type="ChEBI" id="CHEBI:30616"/>
        <dbReference type="ChEBI" id="CHEBI:33019"/>
        <dbReference type="ChEBI" id="CHEBI:57623"/>
        <dbReference type="ChEBI" id="CHEBI:73532"/>
        <dbReference type="EC" id="2.5.1.112"/>
    </reaction>
</comment>
<evidence type="ECO:0000313" key="12">
    <source>
        <dbReference type="Proteomes" id="UP000634136"/>
    </source>
</evidence>
<dbReference type="GO" id="GO:0052622">
    <property type="term" value="F:ATP/ADP dimethylallyltransferase activity"/>
    <property type="evidence" value="ECO:0007669"/>
    <property type="project" value="UniProtKB-EC"/>
</dbReference>
<evidence type="ECO:0000256" key="8">
    <source>
        <dbReference type="ARBA" id="ARBA00052386"/>
    </source>
</evidence>
<dbReference type="SUPFAM" id="SSF52540">
    <property type="entry name" value="P-loop containing nucleoside triphosphate hydrolases"/>
    <property type="match status" value="1"/>
</dbReference>
<name>A0A834TJM6_9FABA</name>
<evidence type="ECO:0000256" key="3">
    <source>
        <dbReference type="ARBA" id="ARBA00022712"/>
    </source>
</evidence>
<evidence type="ECO:0000256" key="2">
    <source>
        <dbReference type="ARBA" id="ARBA00022679"/>
    </source>
</evidence>
<evidence type="ECO:0000256" key="5">
    <source>
        <dbReference type="ARBA" id="ARBA00022840"/>
    </source>
</evidence>
<keyword evidence="4" id="KW-0547">Nucleotide-binding</keyword>
<accession>A0A834TJM6</accession>
<dbReference type="GO" id="GO:0006400">
    <property type="term" value="P:tRNA modification"/>
    <property type="evidence" value="ECO:0007669"/>
    <property type="project" value="TreeGrafter"/>
</dbReference>
<comment type="catalytic activity">
    <reaction evidence="8">
        <text>dimethylallyl diphosphate + ADP = N(6)-(dimethylallyl)adenosine 5'-diphosphate + diphosphate</text>
        <dbReference type="Rhea" id="RHEA:36327"/>
        <dbReference type="ChEBI" id="CHEBI:33019"/>
        <dbReference type="ChEBI" id="CHEBI:57623"/>
        <dbReference type="ChEBI" id="CHEBI:73533"/>
        <dbReference type="ChEBI" id="CHEBI:456216"/>
        <dbReference type="EC" id="2.5.1.112"/>
    </reaction>
</comment>
<keyword evidence="3" id="KW-0203">Cytokinin biosynthesis</keyword>
<dbReference type="GO" id="GO:0009691">
    <property type="term" value="P:cytokinin biosynthetic process"/>
    <property type="evidence" value="ECO:0007669"/>
    <property type="project" value="UniProtKB-KW"/>
</dbReference>
<dbReference type="GO" id="GO:0005739">
    <property type="term" value="C:mitochondrion"/>
    <property type="evidence" value="ECO:0007669"/>
    <property type="project" value="TreeGrafter"/>
</dbReference>
<keyword evidence="6" id="KW-0809">Transit peptide</keyword>
<protein>
    <recommendedName>
        <fullName evidence="10">adenylate dimethylallyltransferase (ADP/ATP-dependent)</fullName>
        <ecNumber evidence="10">2.5.1.112</ecNumber>
    </recommendedName>
</protein>
<dbReference type="GO" id="GO:0005524">
    <property type="term" value="F:ATP binding"/>
    <property type="evidence" value="ECO:0007669"/>
    <property type="project" value="UniProtKB-KW"/>
</dbReference>
<dbReference type="GO" id="GO:0052381">
    <property type="term" value="F:tRNA dimethylallyltransferase activity"/>
    <property type="evidence" value="ECO:0007669"/>
    <property type="project" value="TreeGrafter"/>
</dbReference>
<dbReference type="AlphaFoldDB" id="A0A834TJM6"/>
<dbReference type="Gene3D" id="1.10.287.890">
    <property type="entry name" value="Crystal structure of tRNA isopentenylpyrophosphate transferase (bh2366) domain"/>
    <property type="match status" value="1"/>
</dbReference>
<dbReference type="GO" id="GO:0009824">
    <property type="term" value="F:AMP dimethylallyltransferase activity"/>
    <property type="evidence" value="ECO:0007669"/>
    <property type="project" value="UniProtKB-ARBA"/>
</dbReference>
<dbReference type="Pfam" id="PF01715">
    <property type="entry name" value="IPPT"/>
    <property type="match status" value="2"/>
</dbReference>
<dbReference type="Proteomes" id="UP000634136">
    <property type="component" value="Unassembled WGS sequence"/>
</dbReference>
<evidence type="ECO:0000256" key="6">
    <source>
        <dbReference type="ARBA" id="ARBA00022946"/>
    </source>
</evidence>
<dbReference type="EMBL" id="JAAIUW010000007">
    <property type="protein sequence ID" value="KAF7823422.1"/>
    <property type="molecule type" value="Genomic_DNA"/>
</dbReference>
<dbReference type="InterPro" id="IPR027417">
    <property type="entry name" value="P-loop_NTPase"/>
</dbReference>
<keyword evidence="2 11" id="KW-0808">Transferase</keyword>
<keyword evidence="5" id="KW-0067">ATP-binding</keyword>
<comment type="function">
    <text evidence="9">Involved in cytokinin biosynthesis. Catalyzes the transfer of an isopentenyl group from dimethylallyl diphosphate (DMAPP) to ATP and ADP.</text>
</comment>
<evidence type="ECO:0000256" key="10">
    <source>
        <dbReference type="ARBA" id="ARBA00066838"/>
    </source>
</evidence>
<organism evidence="11 12">
    <name type="scientific">Senna tora</name>
    <dbReference type="NCBI Taxonomy" id="362788"/>
    <lineage>
        <taxon>Eukaryota</taxon>
        <taxon>Viridiplantae</taxon>
        <taxon>Streptophyta</taxon>
        <taxon>Embryophyta</taxon>
        <taxon>Tracheophyta</taxon>
        <taxon>Spermatophyta</taxon>
        <taxon>Magnoliopsida</taxon>
        <taxon>eudicotyledons</taxon>
        <taxon>Gunneridae</taxon>
        <taxon>Pentapetalae</taxon>
        <taxon>rosids</taxon>
        <taxon>fabids</taxon>
        <taxon>Fabales</taxon>
        <taxon>Fabaceae</taxon>
        <taxon>Caesalpinioideae</taxon>
        <taxon>Cassia clade</taxon>
        <taxon>Senna</taxon>
    </lineage>
</organism>
<dbReference type="InterPro" id="IPR039657">
    <property type="entry name" value="Dimethylallyltransferase"/>
</dbReference>
<dbReference type="EC" id="2.5.1.112" evidence="10"/>
<gene>
    <name evidence="11" type="ORF">G2W53_021566</name>
</gene>
<evidence type="ECO:0000256" key="9">
    <source>
        <dbReference type="ARBA" id="ARBA00055191"/>
    </source>
</evidence>
<evidence type="ECO:0000256" key="1">
    <source>
        <dbReference type="ARBA" id="ARBA00005842"/>
    </source>
</evidence>
<dbReference type="OrthoDB" id="775260at2759"/>
<evidence type="ECO:0000256" key="7">
    <source>
        <dbReference type="ARBA" id="ARBA00051744"/>
    </source>
</evidence>
<reference evidence="11" key="1">
    <citation type="submission" date="2020-09" db="EMBL/GenBank/DDBJ databases">
        <title>Genome-Enabled Discovery of Anthraquinone Biosynthesis in Senna tora.</title>
        <authorList>
            <person name="Kang S.-H."/>
            <person name="Pandey R.P."/>
            <person name="Lee C.-M."/>
            <person name="Sim J.-S."/>
            <person name="Jeong J.-T."/>
            <person name="Choi B.-S."/>
            <person name="Jung M."/>
            <person name="Ginzburg D."/>
            <person name="Zhao K."/>
            <person name="Won S.Y."/>
            <person name="Oh T.-J."/>
            <person name="Yu Y."/>
            <person name="Kim N.-H."/>
            <person name="Lee O.R."/>
            <person name="Lee T.-H."/>
            <person name="Bashyal P."/>
            <person name="Kim T.-S."/>
            <person name="Lee W.-H."/>
            <person name="Kawkins C."/>
            <person name="Kim C.-K."/>
            <person name="Kim J.S."/>
            <person name="Ahn B.O."/>
            <person name="Rhee S.Y."/>
            <person name="Sohng J.K."/>
        </authorList>
    </citation>
    <scope>NUCLEOTIDE SEQUENCE</scope>
    <source>
        <tissue evidence="11">Leaf</tissue>
    </source>
</reference>